<feature type="transmembrane region" description="Helical" evidence="9">
    <location>
        <begin position="318"/>
        <end position="336"/>
    </location>
</feature>
<dbReference type="Pfam" id="PF07690">
    <property type="entry name" value="MFS_1"/>
    <property type="match status" value="1"/>
</dbReference>
<evidence type="ECO:0000256" key="4">
    <source>
        <dbReference type="ARBA" id="ARBA00022475"/>
    </source>
</evidence>
<evidence type="ECO:0000256" key="1">
    <source>
        <dbReference type="ARBA" id="ARBA00004651"/>
    </source>
</evidence>
<evidence type="ECO:0000256" key="6">
    <source>
        <dbReference type="ARBA" id="ARBA00022989"/>
    </source>
</evidence>
<comment type="subcellular location">
    <subcellularLocation>
        <location evidence="1">Cell membrane</location>
        <topology evidence="1">Multi-pass membrane protein</topology>
    </subcellularLocation>
</comment>
<reference evidence="11" key="1">
    <citation type="submission" date="2018-03" db="EMBL/GenBank/DDBJ databases">
        <title>Multiplexed Activation and Characterization of a Cryptic Gene Cluster Reveal Two Series of Aromatic Polyketides Generated by a Divergent Biosynthetic Pathway.</title>
        <authorList>
            <person name="Ji Z.-Y."/>
            <person name="Nie Q.-Y."/>
            <person name="Yin Y."/>
            <person name="Zhang M."/>
            <person name="Pan H.-X."/>
            <person name="Hou X.-F."/>
            <person name="Tang G.-L."/>
        </authorList>
    </citation>
    <scope>NUCLEOTIDE SEQUENCE</scope>
    <source>
        <strain evidence="11">SP-371</strain>
    </source>
</reference>
<keyword evidence="4" id="KW-1003">Cell membrane</keyword>
<feature type="transmembrane region" description="Helical" evidence="9">
    <location>
        <begin position="453"/>
        <end position="471"/>
    </location>
</feature>
<evidence type="ECO:0000256" key="5">
    <source>
        <dbReference type="ARBA" id="ARBA00022692"/>
    </source>
</evidence>
<evidence type="ECO:0000256" key="2">
    <source>
        <dbReference type="ARBA" id="ARBA00008537"/>
    </source>
</evidence>
<dbReference type="CDD" id="cd17503">
    <property type="entry name" value="MFS_LmrB_MDR_like"/>
    <property type="match status" value="1"/>
</dbReference>
<feature type="transmembrane region" description="Helical" evidence="9">
    <location>
        <begin position="377"/>
        <end position="398"/>
    </location>
</feature>
<dbReference type="InterPro" id="IPR011701">
    <property type="entry name" value="MFS"/>
</dbReference>
<dbReference type="EMBL" id="MH025886">
    <property type="protein sequence ID" value="AYU66254.1"/>
    <property type="molecule type" value="Genomic_DNA"/>
</dbReference>
<dbReference type="PANTHER" id="PTHR42718:SF9">
    <property type="entry name" value="MAJOR FACILITATOR SUPERFAMILY MULTIDRUG TRANSPORTER MFSC"/>
    <property type="match status" value="1"/>
</dbReference>
<dbReference type="GO" id="GO:0005886">
    <property type="term" value="C:plasma membrane"/>
    <property type="evidence" value="ECO:0007669"/>
    <property type="project" value="UniProtKB-SubCell"/>
</dbReference>
<keyword evidence="8" id="KW-0046">Antibiotic resistance</keyword>
<feature type="transmembrane region" description="Helical" evidence="9">
    <location>
        <begin position="242"/>
        <end position="261"/>
    </location>
</feature>
<feature type="transmembrane region" description="Helical" evidence="9">
    <location>
        <begin position="64"/>
        <end position="83"/>
    </location>
</feature>
<dbReference type="InterPro" id="IPR036259">
    <property type="entry name" value="MFS_trans_sf"/>
</dbReference>
<feature type="transmembrane region" description="Helical" evidence="9">
    <location>
        <begin position="282"/>
        <end position="306"/>
    </location>
</feature>
<feature type="transmembrane region" description="Helical" evidence="9">
    <location>
        <begin position="92"/>
        <end position="111"/>
    </location>
</feature>
<feature type="domain" description="Major facilitator superfamily (MFS) profile" evidence="10">
    <location>
        <begin position="26"/>
        <end position="476"/>
    </location>
</feature>
<dbReference type="SUPFAM" id="SSF103473">
    <property type="entry name" value="MFS general substrate transporter"/>
    <property type="match status" value="1"/>
</dbReference>
<evidence type="ECO:0000259" key="10">
    <source>
        <dbReference type="PROSITE" id="PS50850"/>
    </source>
</evidence>
<keyword evidence="5 9" id="KW-0812">Transmembrane</keyword>
<accession>A0A678XCZ5</accession>
<keyword evidence="3" id="KW-0813">Transport</keyword>
<dbReference type="Gene3D" id="1.20.1250.20">
    <property type="entry name" value="MFS general substrate transporter like domains"/>
    <property type="match status" value="2"/>
</dbReference>
<feature type="transmembrane region" description="Helical" evidence="9">
    <location>
        <begin position="22"/>
        <end position="44"/>
    </location>
</feature>
<comment type="similarity">
    <text evidence="2">Belongs to the major facilitator superfamily. EmrB family.</text>
</comment>
<dbReference type="GO" id="GO:0022857">
    <property type="term" value="F:transmembrane transporter activity"/>
    <property type="evidence" value="ECO:0007669"/>
    <property type="project" value="InterPro"/>
</dbReference>
<evidence type="ECO:0000256" key="3">
    <source>
        <dbReference type="ARBA" id="ARBA00022448"/>
    </source>
</evidence>
<name>A0A678XCZ5_9ACTN</name>
<evidence type="ECO:0000256" key="8">
    <source>
        <dbReference type="ARBA" id="ARBA00023251"/>
    </source>
</evidence>
<keyword evidence="6 9" id="KW-1133">Transmembrane helix</keyword>
<dbReference type="GO" id="GO:0046677">
    <property type="term" value="P:response to antibiotic"/>
    <property type="evidence" value="ECO:0007669"/>
    <property type="project" value="UniProtKB-KW"/>
</dbReference>
<proteinExistence type="inferred from homology"/>
<dbReference type="NCBIfam" id="TIGR00711">
    <property type="entry name" value="efflux_EmrB"/>
    <property type="match status" value="1"/>
</dbReference>
<evidence type="ECO:0000313" key="11">
    <source>
        <dbReference type="EMBL" id="AYU66254.1"/>
    </source>
</evidence>
<feature type="transmembrane region" description="Helical" evidence="9">
    <location>
        <begin position="178"/>
        <end position="197"/>
    </location>
</feature>
<protein>
    <submittedName>
        <fullName evidence="11">TjhR5</fullName>
    </submittedName>
</protein>
<dbReference type="InterPro" id="IPR004638">
    <property type="entry name" value="EmrB-like"/>
</dbReference>
<dbReference type="AlphaFoldDB" id="A0A678XCZ5"/>
<sequence length="479" mass="48846">MDPTVARRDTASRPQPERLDPALVRLGSVLVLGAVLAQLDATIVNVGLGPMADGLDTSMATVQWVSAGYLLTVAFAAPLSGWLHKRYGGKRVWLASVALFLAASALCGLAWSGGSLIAFRLLQGVGGGLMQPVGQSLVARHAGPQRIGRLVGIITVPVSVAPILGPVLGGVLVQWAGWRWLFLVNVPVGLIALALAARIVPSDTGERDTSVRPDGIGLTLLPTGLAALVYGLAQYGQGDGGGPAQGVALTVGAAFLAGYTVHALRTRRTPLLDLRLFAGRGFTLAGINTFLLGAALYSSMMLLPLYFMQVEGVSPLRAGLMLAPQALGSALITPLAGRLTDRHGPRAVVLAGITLTVLGTLPFALDGGAPGELLAASALFVRGVGLGAVVPPNVAATYTSVDRTQAPAATSARTVLNRVGGSVGTALLAVILQSALAGSAAHGAGAASAYAHTFRWALALGALTLLPAALYPRRAPGKD</sequence>
<feature type="transmembrane region" description="Helical" evidence="9">
    <location>
        <begin position="419"/>
        <end position="441"/>
    </location>
</feature>
<dbReference type="InterPro" id="IPR020846">
    <property type="entry name" value="MFS_dom"/>
</dbReference>
<feature type="transmembrane region" description="Helical" evidence="9">
    <location>
        <begin position="348"/>
        <end position="365"/>
    </location>
</feature>
<evidence type="ECO:0000256" key="9">
    <source>
        <dbReference type="SAM" id="Phobius"/>
    </source>
</evidence>
<dbReference type="PANTHER" id="PTHR42718">
    <property type="entry name" value="MAJOR FACILITATOR SUPERFAMILY MULTIDRUG TRANSPORTER MFSC"/>
    <property type="match status" value="1"/>
</dbReference>
<feature type="transmembrane region" description="Helical" evidence="9">
    <location>
        <begin position="150"/>
        <end position="172"/>
    </location>
</feature>
<organism evidence="11">
    <name type="scientific">Streptomyces aureus</name>
    <dbReference type="NCBI Taxonomy" id="193461"/>
    <lineage>
        <taxon>Bacteria</taxon>
        <taxon>Bacillati</taxon>
        <taxon>Actinomycetota</taxon>
        <taxon>Actinomycetes</taxon>
        <taxon>Kitasatosporales</taxon>
        <taxon>Streptomycetaceae</taxon>
        <taxon>Streptomyces</taxon>
    </lineage>
</organism>
<evidence type="ECO:0000256" key="7">
    <source>
        <dbReference type="ARBA" id="ARBA00023136"/>
    </source>
</evidence>
<dbReference type="PROSITE" id="PS50850">
    <property type="entry name" value="MFS"/>
    <property type="match status" value="1"/>
</dbReference>
<keyword evidence="7 9" id="KW-0472">Membrane</keyword>